<evidence type="ECO:0000256" key="1">
    <source>
        <dbReference type="ARBA" id="ARBA00005901"/>
    </source>
</evidence>
<dbReference type="AlphaFoldDB" id="A0A9D1ED07"/>
<keyword evidence="3" id="KW-0406">Ion transport</keyword>
<dbReference type="SUPFAM" id="SSF160527">
    <property type="entry name" value="V-type ATPase subunit E-like"/>
    <property type="match status" value="1"/>
</dbReference>
<dbReference type="InterPro" id="IPR038495">
    <property type="entry name" value="ATPase_E_C"/>
</dbReference>
<reference evidence="5" key="2">
    <citation type="journal article" date="2021" name="PeerJ">
        <title>Extensive microbial diversity within the chicken gut microbiome revealed by metagenomics and culture.</title>
        <authorList>
            <person name="Gilroy R."/>
            <person name="Ravi A."/>
            <person name="Getino M."/>
            <person name="Pursley I."/>
            <person name="Horton D.L."/>
            <person name="Alikhan N.F."/>
            <person name="Baker D."/>
            <person name="Gharbi K."/>
            <person name="Hall N."/>
            <person name="Watson M."/>
            <person name="Adriaenssens E.M."/>
            <person name="Foster-Nyarko E."/>
            <person name="Jarju S."/>
            <person name="Secka A."/>
            <person name="Antonio M."/>
            <person name="Oren A."/>
            <person name="Chaudhuri R.R."/>
            <person name="La Ragione R."/>
            <person name="Hildebrand F."/>
            <person name="Pallen M.J."/>
        </authorList>
    </citation>
    <scope>NUCLEOTIDE SEQUENCE</scope>
    <source>
        <strain evidence="5">ChiW13-3771</strain>
    </source>
</reference>
<evidence type="ECO:0000313" key="6">
    <source>
        <dbReference type="Proteomes" id="UP000824201"/>
    </source>
</evidence>
<keyword evidence="2" id="KW-0813">Transport</keyword>
<dbReference type="GO" id="GO:0033178">
    <property type="term" value="C:proton-transporting two-sector ATPase complex, catalytic domain"/>
    <property type="evidence" value="ECO:0007669"/>
    <property type="project" value="InterPro"/>
</dbReference>
<evidence type="ECO:0000313" key="5">
    <source>
        <dbReference type="EMBL" id="HIR87698.1"/>
    </source>
</evidence>
<protein>
    <submittedName>
        <fullName evidence="5">V-type ATP synthase subunit E</fullName>
    </submittedName>
</protein>
<accession>A0A9D1ED07</accession>
<feature type="coiled-coil region" evidence="4">
    <location>
        <begin position="12"/>
        <end position="88"/>
    </location>
</feature>
<dbReference type="Gene3D" id="3.30.2320.30">
    <property type="entry name" value="ATP synthase, E subunit, C-terminal"/>
    <property type="match status" value="1"/>
</dbReference>
<dbReference type="Proteomes" id="UP000824201">
    <property type="component" value="Unassembled WGS sequence"/>
</dbReference>
<organism evidence="5 6">
    <name type="scientific">Candidatus Fimimorpha faecalis</name>
    <dbReference type="NCBI Taxonomy" id="2840824"/>
    <lineage>
        <taxon>Bacteria</taxon>
        <taxon>Bacillati</taxon>
        <taxon>Bacillota</taxon>
        <taxon>Clostridia</taxon>
        <taxon>Eubacteriales</taxon>
        <taxon>Candidatus Fimimorpha</taxon>
    </lineage>
</organism>
<dbReference type="Pfam" id="PF01991">
    <property type="entry name" value="vATP-synt_E"/>
    <property type="match status" value="1"/>
</dbReference>
<comment type="similarity">
    <text evidence="1">Belongs to the V-ATPase E subunit family.</text>
</comment>
<gene>
    <name evidence="5" type="ORF">IAC96_01985</name>
</gene>
<name>A0A9D1ED07_9FIRM</name>
<evidence type="ECO:0000256" key="2">
    <source>
        <dbReference type="ARBA" id="ARBA00022448"/>
    </source>
</evidence>
<dbReference type="InterPro" id="IPR002842">
    <property type="entry name" value="ATPase_V1_Esu"/>
</dbReference>
<comment type="caution">
    <text evidence="5">The sequence shown here is derived from an EMBL/GenBank/DDBJ whole genome shotgun (WGS) entry which is preliminary data.</text>
</comment>
<reference evidence="5" key="1">
    <citation type="submission" date="2020-10" db="EMBL/GenBank/DDBJ databases">
        <authorList>
            <person name="Gilroy R."/>
        </authorList>
    </citation>
    <scope>NUCLEOTIDE SEQUENCE</scope>
    <source>
        <strain evidence="5">ChiW13-3771</strain>
    </source>
</reference>
<evidence type="ECO:0000256" key="4">
    <source>
        <dbReference type="SAM" id="Coils"/>
    </source>
</evidence>
<evidence type="ECO:0000256" key="3">
    <source>
        <dbReference type="ARBA" id="ARBA00023065"/>
    </source>
</evidence>
<sequence length="197" mass="22819">MTTEEKLQYFMNSAMEDAHKQQKQALEEYQKALDQIFEEHKQATLKRAEMELKYESERIRTESNKNFAKEHLQIRRKLMRRVNELTDQIFEEVHMLLNDYKKTSAYVDLLKKQISNAVAFAGRAEMVVYLDPEDADKKTMLEEATQAVLTISETPFGGGTRALIPSRNILIDNSFETKLNDARTNFHFSGGTIYAGK</sequence>
<dbReference type="GO" id="GO:0046961">
    <property type="term" value="F:proton-transporting ATPase activity, rotational mechanism"/>
    <property type="evidence" value="ECO:0007669"/>
    <property type="project" value="InterPro"/>
</dbReference>
<dbReference type="EMBL" id="DVHN01000020">
    <property type="protein sequence ID" value="HIR87698.1"/>
    <property type="molecule type" value="Genomic_DNA"/>
</dbReference>
<proteinExistence type="inferred from homology"/>
<keyword evidence="4" id="KW-0175">Coiled coil</keyword>